<keyword evidence="3" id="KW-1185">Reference proteome</keyword>
<name>A0A914GYC2_GLORO</name>
<keyword evidence="2" id="KW-0732">Signal</keyword>
<dbReference type="Proteomes" id="UP000887572">
    <property type="component" value="Unplaced"/>
</dbReference>
<feature type="region of interest" description="Disordered" evidence="1">
    <location>
        <begin position="77"/>
        <end position="109"/>
    </location>
</feature>
<feature type="compositionally biased region" description="Basic and acidic residues" evidence="1">
    <location>
        <begin position="77"/>
        <end position="95"/>
    </location>
</feature>
<accession>A0A914GYC2</accession>
<organism evidence="3 4">
    <name type="scientific">Globodera rostochiensis</name>
    <name type="common">Golden nematode worm</name>
    <name type="synonym">Heterodera rostochiensis</name>
    <dbReference type="NCBI Taxonomy" id="31243"/>
    <lineage>
        <taxon>Eukaryota</taxon>
        <taxon>Metazoa</taxon>
        <taxon>Ecdysozoa</taxon>
        <taxon>Nematoda</taxon>
        <taxon>Chromadorea</taxon>
        <taxon>Rhabditida</taxon>
        <taxon>Tylenchina</taxon>
        <taxon>Tylenchomorpha</taxon>
        <taxon>Tylenchoidea</taxon>
        <taxon>Heteroderidae</taxon>
        <taxon>Heteroderinae</taxon>
        <taxon>Globodera</taxon>
    </lineage>
</organism>
<evidence type="ECO:0000256" key="1">
    <source>
        <dbReference type="SAM" id="MobiDB-lite"/>
    </source>
</evidence>
<feature type="chain" id="PRO_5037298688" evidence="2">
    <location>
        <begin position="24"/>
        <end position="152"/>
    </location>
</feature>
<sequence length="152" mass="16752">MNPSKSAAHFTGLLLSFIGLAFALNTGGALAYYAQHFYLPSSEFADPFGRQDSQAMPVAIKGSGEWARPRMLLVRAEDDGTEGREVEPVEGEGQKVEGPSPAGTPTKAPVIPRRTLRHFLNEFGSDQLGRQYKRMRPCFYSPIQCLMKRSST</sequence>
<protein>
    <submittedName>
        <fullName evidence="4">Uncharacterized protein</fullName>
    </submittedName>
</protein>
<dbReference type="WBParaSite" id="Gr19_v10_g11912.t1">
    <property type="protein sequence ID" value="Gr19_v10_g11912.t1"/>
    <property type="gene ID" value="Gr19_v10_g11912"/>
</dbReference>
<evidence type="ECO:0000256" key="2">
    <source>
        <dbReference type="SAM" id="SignalP"/>
    </source>
</evidence>
<proteinExistence type="predicted"/>
<evidence type="ECO:0000313" key="3">
    <source>
        <dbReference type="Proteomes" id="UP000887572"/>
    </source>
</evidence>
<feature type="signal peptide" evidence="2">
    <location>
        <begin position="1"/>
        <end position="23"/>
    </location>
</feature>
<evidence type="ECO:0000313" key="4">
    <source>
        <dbReference type="WBParaSite" id="Gr19_v10_g11912.t1"/>
    </source>
</evidence>
<dbReference type="AlphaFoldDB" id="A0A914GYC2"/>
<reference evidence="4" key="1">
    <citation type="submission" date="2022-11" db="UniProtKB">
        <authorList>
            <consortium name="WormBaseParasite"/>
        </authorList>
    </citation>
    <scope>IDENTIFICATION</scope>
</reference>